<dbReference type="AlphaFoldDB" id="A0A4D9D1C3"/>
<name>A0A4D9D1C3_9STRA</name>
<dbReference type="InterPro" id="IPR001753">
    <property type="entry name" value="Enoyl-CoA_hydra/iso"/>
</dbReference>
<accession>A0A4D9D1C3</accession>
<dbReference type="PANTHER" id="PTHR43612">
    <property type="entry name" value="TRIFUNCTIONAL ENZYME SUBUNIT ALPHA"/>
    <property type="match status" value="1"/>
</dbReference>
<evidence type="ECO:0000256" key="2">
    <source>
        <dbReference type="SAM" id="MobiDB-lite"/>
    </source>
</evidence>
<feature type="compositionally biased region" description="Basic and acidic residues" evidence="2">
    <location>
        <begin position="209"/>
        <end position="228"/>
    </location>
</feature>
<dbReference type="Gene3D" id="3.90.226.10">
    <property type="entry name" value="2-enoyl-CoA Hydratase, Chain A, domain 1"/>
    <property type="match status" value="1"/>
</dbReference>
<dbReference type="InterPro" id="IPR050136">
    <property type="entry name" value="FA_oxidation_alpha_subunit"/>
</dbReference>
<dbReference type="PROSITE" id="PS00166">
    <property type="entry name" value="ENOYL_COA_HYDRATASE"/>
    <property type="match status" value="1"/>
</dbReference>
<gene>
    <name evidence="3" type="ORF">NSK_004629</name>
</gene>
<dbReference type="EMBL" id="SDOX01000020">
    <property type="protein sequence ID" value="TFJ84157.1"/>
    <property type="molecule type" value="Genomic_DNA"/>
</dbReference>
<keyword evidence="4" id="KW-1185">Reference proteome</keyword>
<dbReference type="InterPro" id="IPR018376">
    <property type="entry name" value="Enoyl-CoA_hyd/isom_CS"/>
</dbReference>
<protein>
    <recommendedName>
        <fullName evidence="5">3-hydroxyacyl-CoA dehydrogenase NAD binding domain-containing protein</fullName>
    </recommendedName>
</protein>
<dbReference type="GO" id="GO:0016509">
    <property type="term" value="F:long-chain (3S)-3-hydroxyacyl-CoA dehydrogenase (NAD+) activity"/>
    <property type="evidence" value="ECO:0007669"/>
    <property type="project" value="TreeGrafter"/>
</dbReference>
<dbReference type="GO" id="GO:0004300">
    <property type="term" value="F:enoyl-CoA hydratase activity"/>
    <property type="evidence" value="ECO:0007669"/>
    <property type="project" value="TreeGrafter"/>
</dbReference>
<comment type="similarity">
    <text evidence="1">Belongs to the enoyl-CoA hydratase/isomerase family.</text>
</comment>
<evidence type="ECO:0000313" key="3">
    <source>
        <dbReference type="EMBL" id="TFJ84157.1"/>
    </source>
</evidence>
<sequence>MLRLASSRASLRLNGLGAFQGTALCPSFLKRASLSTRGQYFAPVEVKDGVAIIRIDGPGKMNTIDDNFRQEIDALWTDKVANDASVKAAVIISAKPDNFIAGADIKFIDSVEDFASLKDVCLKGHATFQKIRKANKPLVAAIHGPALGGGLEVALYCDYRIVTSSPKTVLGLPEVKLGLLPGFGGTQNLHPIVGLQAALDMTLTGAGEGGREGRREGGGGGGRKEEGVRFLSVSDRT</sequence>
<feature type="region of interest" description="Disordered" evidence="2">
    <location>
        <begin position="205"/>
        <end position="237"/>
    </location>
</feature>
<dbReference type="Pfam" id="PF00378">
    <property type="entry name" value="ECH_1"/>
    <property type="match status" value="1"/>
</dbReference>
<evidence type="ECO:0000313" key="4">
    <source>
        <dbReference type="Proteomes" id="UP000355283"/>
    </source>
</evidence>
<dbReference type="OrthoDB" id="10004768at2759"/>
<dbReference type="GO" id="GO:0016507">
    <property type="term" value="C:mitochondrial fatty acid beta-oxidation multienzyme complex"/>
    <property type="evidence" value="ECO:0007669"/>
    <property type="project" value="TreeGrafter"/>
</dbReference>
<dbReference type="InterPro" id="IPR029045">
    <property type="entry name" value="ClpP/crotonase-like_dom_sf"/>
</dbReference>
<reference evidence="3 4" key="1">
    <citation type="submission" date="2019-01" db="EMBL/GenBank/DDBJ databases">
        <title>Nuclear Genome Assembly of the Microalgal Biofuel strain Nannochloropsis salina CCMP1776.</title>
        <authorList>
            <person name="Hovde B."/>
        </authorList>
    </citation>
    <scope>NUCLEOTIDE SEQUENCE [LARGE SCALE GENOMIC DNA]</scope>
    <source>
        <strain evidence="3 4">CCMP1776</strain>
    </source>
</reference>
<evidence type="ECO:0000256" key="1">
    <source>
        <dbReference type="RuleBase" id="RU003707"/>
    </source>
</evidence>
<dbReference type="GO" id="GO:0006635">
    <property type="term" value="P:fatty acid beta-oxidation"/>
    <property type="evidence" value="ECO:0007669"/>
    <property type="project" value="TreeGrafter"/>
</dbReference>
<comment type="caution">
    <text evidence="3">The sequence shown here is derived from an EMBL/GenBank/DDBJ whole genome shotgun (WGS) entry which is preliminary data.</text>
</comment>
<organism evidence="3 4">
    <name type="scientific">Nannochloropsis salina CCMP1776</name>
    <dbReference type="NCBI Taxonomy" id="1027361"/>
    <lineage>
        <taxon>Eukaryota</taxon>
        <taxon>Sar</taxon>
        <taxon>Stramenopiles</taxon>
        <taxon>Ochrophyta</taxon>
        <taxon>Eustigmatophyceae</taxon>
        <taxon>Eustigmatales</taxon>
        <taxon>Monodopsidaceae</taxon>
        <taxon>Microchloropsis</taxon>
        <taxon>Microchloropsis salina</taxon>
    </lineage>
</organism>
<dbReference type="Proteomes" id="UP000355283">
    <property type="component" value="Unassembled WGS sequence"/>
</dbReference>
<proteinExistence type="inferred from homology"/>
<dbReference type="CDD" id="cd06558">
    <property type="entry name" value="crotonase-like"/>
    <property type="match status" value="1"/>
</dbReference>
<dbReference type="SUPFAM" id="SSF52096">
    <property type="entry name" value="ClpP/crotonase"/>
    <property type="match status" value="1"/>
</dbReference>
<dbReference type="PANTHER" id="PTHR43612:SF3">
    <property type="entry name" value="TRIFUNCTIONAL ENZYME SUBUNIT ALPHA, MITOCHONDRIAL"/>
    <property type="match status" value="1"/>
</dbReference>
<evidence type="ECO:0008006" key="5">
    <source>
        <dbReference type="Google" id="ProtNLM"/>
    </source>
</evidence>